<keyword evidence="3" id="KW-1185">Reference proteome</keyword>
<accession>A0ABN7HZH1</accession>
<feature type="transmembrane region" description="Helical" evidence="1">
    <location>
        <begin position="12"/>
        <end position="36"/>
    </location>
</feature>
<proteinExistence type="predicted"/>
<reference evidence="2 3" key="1">
    <citation type="submission" date="2020-10" db="EMBL/GenBank/DDBJ databases">
        <authorList>
            <person name="Peeters C."/>
        </authorList>
    </citation>
    <scope>NUCLEOTIDE SEQUENCE [LARGE SCALE GENOMIC DNA]</scope>
    <source>
        <strain evidence="2 3">LMG 27952</strain>
    </source>
</reference>
<name>A0ABN7HZH1_9BURK</name>
<feature type="transmembrane region" description="Helical" evidence="1">
    <location>
        <begin position="48"/>
        <end position="70"/>
    </location>
</feature>
<evidence type="ECO:0000313" key="2">
    <source>
        <dbReference type="EMBL" id="CAD6542653.1"/>
    </source>
</evidence>
<evidence type="ECO:0000313" key="3">
    <source>
        <dbReference type="Proteomes" id="UP000656319"/>
    </source>
</evidence>
<keyword evidence="1" id="KW-0812">Transmembrane</keyword>
<gene>
    <name evidence="2" type="ORF">LMG27952_03919</name>
</gene>
<keyword evidence="1" id="KW-0472">Membrane</keyword>
<protein>
    <submittedName>
        <fullName evidence="2">Uncharacterized protein</fullName>
    </submittedName>
</protein>
<dbReference type="Proteomes" id="UP000656319">
    <property type="component" value="Unassembled WGS sequence"/>
</dbReference>
<comment type="caution">
    <text evidence="2">The sequence shown here is derived from an EMBL/GenBank/DDBJ whole genome shotgun (WGS) entry which is preliminary data.</text>
</comment>
<organism evidence="2 3">
    <name type="scientific">Paraburkholderia hiiakae</name>
    <dbReference type="NCBI Taxonomy" id="1081782"/>
    <lineage>
        <taxon>Bacteria</taxon>
        <taxon>Pseudomonadati</taxon>
        <taxon>Pseudomonadota</taxon>
        <taxon>Betaproteobacteria</taxon>
        <taxon>Burkholderiales</taxon>
        <taxon>Burkholderiaceae</taxon>
        <taxon>Paraburkholderia</taxon>
    </lineage>
</organism>
<sequence length="73" mass="8367">MTMFKLLATYLKLFLIAIVGVALIRVVVILFVTLLYGGHWPWGMGDVWFVLKQGTLLAVVFWVFATVSFFKNR</sequence>
<dbReference type="EMBL" id="CAJHCQ010000010">
    <property type="protein sequence ID" value="CAD6542653.1"/>
    <property type="molecule type" value="Genomic_DNA"/>
</dbReference>
<evidence type="ECO:0000256" key="1">
    <source>
        <dbReference type="SAM" id="Phobius"/>
    </source>
</evidence>
<keyword evidence="1" id="KW-1133">Transmembrane helix</keyword>